<dbReference type="EMBL" id="JAPXFL010000009">
    <property type="protein sequence ID" value="KAK9502183.1"/>
    <property type="molecule type" value="Genomic_DNA"/>
</dbReference>
<accession>A0AAW1CTI7</accession>
<evidence type="ECO:0000313" key="2">
    <source>
        <dbReference type="Proteomes" id="UP001461498"/>
    </source>
</evidence>
<evidence type="ECO:0000313" key="1">
    <source>
        <dbReference type="EMBL" id="KAK9502183.1"/>
    </source>
</evidence>
<proteinExistence type="predicted"/>
<reference evidence="1 2" key="1">
    <citation type="submission" date="2022-12" db="EMBL/GenBank/DDBJ databases">
        <title>Chromosome-level genome assembly of true bugs.</title>
        <authorList>
            <person name="Ma L."/>
            <person name="Li H."/>
        </authorList>
    </citation>
    <scope>NUCLEOTIDE SEQUENCE [LARGE SCALE GENOMIC DNA]</scope>
    <source>
        <strain evidence="1">Lab_2022b</strain>
    </source>
</reference>
<gene>
    <name evidence="1" type="ORF">O3M35_012764</name>
</gene>
<sequence>MKLIVLVSIHLLKRRKTLMKLIEPVSMVLSREISMKLIELDLVHLLKKMMDIIKKIKNKIENFCL</sequence>
<organism evidence="1 2">
    <name type="scientific">Rhynocoris fuscipes</name>
    <dbReference type="NCBI Taxonomy" id="488301"/>
    <lineage>
        <taxon>Eukaryota</taxon>
        <taxon>Metazoa</taxon>
        <taxon>Ecdysozoa</taxon>
        <taxon>Arthropoda</taxon>
        <taxon>Hexapoda</taxon>
        <taxon>Insecta</taxon>
        <taxon>Pterygota</taxon>
        <taxon>Neoptera</taxon>
        <taxon>Paraneoptera</taxon>
        <taxon>Hemiptera</taxon>
        <taxon>Heteroptera</taxon>
        <taxon>Panheteroptera</taxon>
        <taxon>Cimicomorpha</taxon>
        <taxon>Reduviidae</taxon>
        <taxon>Harpactorinae</taxon>
        <taxon>Harpactorini</taxon>
        <taxon>Rhynocoris</taxon>
    </lineage>
</organism>
<dbReference type="Proteomes" id="UP001461498">
    <property type="component" value="Unassembled WGS sequence"/>
</dbReference>
<name>A0AAW1CTI7_9HEMI</name>
<dbReference type="AlphaFoldDB" id="A0AAW1CTI7"/>
<protein>
    <submittedName>
        <fullName evidence="1">Uncharacterized protein</fullName>
    </submittedName>
</protein>
<comment type="caution">
    <text evidence="1">The sequence shown here is derived from an EMBL/GenBank/DDBJ whole genome shotgun (WGS) entry which is preliminary data.</text>
</comment>
<keyword evidence="2" id="KW-1185">Reference proteome</keyword>